<dbReference type="InterPro" id="IPR043129">
    <property type="entry name" value="ATPase_NBD"/>
</dbReference>
<gene>
    <name evidence="1" type="ORF">D9758_010770</name>
</gene>
<accession>A0A8H5FYH5</accession>
<evidence type="ECO:0000313" key="1">
    <source>
        <dbReference type="EMBL" id="KAF5354370.1"/>
    </source>
</evidence>
<protein>
    <submittedName>
        <fullName evidence="1">Uncharacterized protein</fullName>
    </submittedName>
</protein>
<name>A0A8H5FYH5_9AGAR</name>
<keyword evidence="2" id="KW-1185">Reference proteome</keyword>
<dbReference type="Proteomes" id="UP000559256">
    <property type="component" value="Unassembled WGS sequence"/>
</dbReference>
<sequence>MNTRKPYRGTQHKLLIAMDVGTTFSGVSHCPLDPGTVPEIKLVTRFPAQEHVGGDAKIPSVLYYGQDGSVKAAGAEATREGILETAEEEGWVLAKWFKLHLRPSKCTNTFPLGTTNDTTSQFLHPLPPTKSAIDVFADFLHYLFSCTKTFIIQSMHDGASIWSSVETTQSIQFVLSLPNGWEGAQQTAMR</sequence>
<comment type="caution">
    <text evidence="1">The sequence shown here is derived from an EMBL/GenBank/DDBJ whole genome shotgun (WGS) entry which is preliminary data.</text>
</comment>
<dbReference type="EMBL" id="JAACJM010000060">
    <property type="protein sequence ID" value="KAF5354370.1"/>
    <property type="molecule type" value="Genomic_DNA"/>
</dbReference>
<dbReference type="AlphaFoldDB" id="A0A8H5FYH5"/>
<dbReference type="PANTHER" id="PTHR14187:SF5">
    <property type="entry name" value="HEAT SHOCK 70 KDA PROTEIN 12A"/>
    <property type="match status" value="1"/>
</dbReference>
<dbReference type="SUPFAM" id="SSF53067">
    <property type="entry name" value="Actin-like ATPase domain"/>
    <property type="match status" value="1"/>
</dbReference>
<reference evidence="1 2" key="1">
    <citation type="journal article" date="2020" name="ISME J.">
        <title>Uncovering the hidden diversity of litter-decomposition mechanisms in mushroom-forming fungi.</title>
        <authorList>
            <person name="Floudas D."/>
            <person name="Bentzer J."/>
            <person name="Ahren D."/>
            <person name="Johansson T."/>
            <person name="Persson P."/>
            <person name="Tunlid A."/>
        </authorList>
    </citation>
    <scope>NUCLEOTIDE SEQUENCE [LARGE SCALE GENOMIC DNA]</scope>
    <source>
        <strain evidence="1 2">CBS 291.85</strain>
    </source>
</reference>
<evidence type="ECO:0000313" key="2">
    <source>
        <dbReference type="Proteomes" id="UP000559256"/>
    </source>
</evidence>
<organism evidence="1 2">
    <name type="scientific">Tetrapyrgos nigripes</name>
    <dbReference type="NCBI Taxonomy" id="182062"/>
    <lineage>
        <taxon>Eukaryota</taxon>
        <taxon>Fungi</taxon>
        <taxon>Dikarya</taxon>
        <taxon>Basidiomycota</taxon>
        <taxon>Agaricomycotina</taxon>
        <taxon>Agaricomycetes</taxon>
        <taxon>Agaricomycetidae</taxon>
        <taxon>Agaricales</taxon>
        <taxon>Marasmiineae</taxon>
        <taxon>Marasmiaceae</taxon>
        <taxon>Tetrapyrgos</taxon>
    </lineage>
</organism>
<dbReference type="PANTHER" id="PTHR14187">
    <property type="entry name" value="ALPHA KINASE/ELONGATION FACTOR 2 KINASE"/>
    <property type="match status" value="1"/>
</dbReference>
<dbReference type="OrthoDB" id="2963168at2759"/>
<dbReference type="Gene3D" id="3.30.420.40">
    <property type="match status" value="1"/>
</dbReference>
<proteinExistence type="predicted"/>